<proteinExistence type="predicted"/>
<comment type="caution">
    <text evidence="4">The sequence shown here is derived from an EMBL/GenBank/DDBJ whole genome shotgun (WGS) entry which is preliminary data.</text>
</comment>
<dbReference type="InterPro" id="IPR006439">
    <property type="entry name" value="HAD-SF_hydro_IA"/>
</dbReference>
<dbReference type="Proteomes" id="UP001500620">
    <property type="component" value="Unassembled WGS sequence"/>
</dbReference>
<accession>A0ABP8DAU1</accession>
<reference evidence="5" key="1">
    <citation type="journal article" date="2019" name="Int. J. Syst. Evol. Microbiol.">
        <title>The Global Catalogue of Microorganisms (GCM) 10K type strain sequencing project: providing services to taxonomists for standard genome sequencing and annotation.</title>
        <authorList>
            <consortium name="The Broad Institute Genomics Platform"/>
            <consortium name="The Broad Institute Genome Sequencing Center for Infectious Disease"/>
            <person name="Wu L."/>
            <person name="Ma J."/>
        </authorList>
    </citation>
    <scope>NUCLEOTIDE SEQUENCE [LARGE SCALE GENOMIC DNA]</scope>
    <source>
        <strain evidence="5">JCM 17441</strain>
    </source>
</reference>
<keyword evidence="5" id="KW-1185">Reference proteome</keyword>
<dbReference type="Gene3D" id="3.40.50.1000">
    <property type="entry name" value="HAD superfamily/HAD-like"/>
    <property type="match status" value="1"/>
</dbReference>
<evidence type="ECO:0000256" key="1">
    <source>
        <dbReference type="ARBA" id="ARBA00001946"/>
    </source>
</evidence>
<gene>
    <name evidence="4" type="ORF">GCM10022255_044340</name>
</gene>
<dbReference type="EMBL" id="BAABAT010000011">
    <property type="protein sequence ID" value="GAA4251491.1"/>
    <property type="molecule type" value="Genomic_DNA"/>
</dbReference>
<dbReference type="PANTHER" id="PTHR46470">
    <property type="entry name" value="N-ACYLNEURAMINATE-9-PHOSPHATASE"/>
    <property type="match status" value="1"/>
</dbReference>
<keyword evidence="3" id="KW-0460">Magnesium</keyword>
<dbReference type="SFLD" id="SFLDG01129">
    <property type="entry name" value="C1.5:_HAD__Beta-PGM__Phosphata"/>
    <property type="match status" value="1"/>
</dbReference>
<evidence type="ECO:0000256" key="3">
    <source>
        <dbReference type="ARBA" id="ARBA00022842"/>
    </source>
</evidence>
<dbReference type="InterPro" id="IPR051400">
    <property type="entry name" value="HAD-like_hydrolase"/>
</dbReference>
<dbReference type="SUPFAM" id="SSF56784">
    <property type="entry name" value="HAD-like"/>
    <property type="match status" value="1"/>
</dbReference>
<evidence type="ECO:0000256" key="2">
    <source>
        <dbReference type="ARBA" id="ARBA00022801"/>
    </source>
</evidence>
<name>A0ABP8DAU1_9ACTN</name>
<sequence>MRTIGGVALAIFDLDNTLIDRAGAFRRWAEGFAAGCELGAGEVDWLERADGDGYTPRERLVAAILERYGVRVPVERLRAELVECVEVDPVVPRRLDELRAAGWKVAVATNGATAQQWAKLRRTGLDAHVDAVAVSEEVGAGKPDLRMFVAAAERCGERLTAETWMTGDCPVRDVGGARSAGLRTVWLHRGRRWEHGEPGPDEVAGDIAAAFDSLCRLAGGVSTP</sequence>
<organism evidence="4 5">
    <name type="scientific">Dactylosporangium darangshiense</name>
    <dbReference type="NCBI Taxonomy" id="579108"/>
    <lineage>
        <taxon>Bacteria</taxon>
        <taxon>Bacillati</taxon>
        <taxon>Actinomycetota</taxon>
        <taxon>Actinomycetes</taxon>
        <taxon>Micromonosporales</taxon>
        <taxon>Micromonosporaceae</taxon>
        <taxon>Dactylosporangium</taxon>
    </lineage>
</organism>
<protein>
    <submittedName>
        <fullName evidence="4">HAD family phosphatase</fullName>
    </submittedName>
</protein>
<dbReference type="SFLD" id="SFLDS00003">
    <property type="entry name" value="Haloacid_Dehalogenase"/>
    <property type="match status" value="1"/>
</dbReference>
<comment type="cofactor">
    <cofactor evidence="1">
        <name>Mg(2+)</name>
        <dbReference type="ChEBI" id="CHEBI:18420"/>
    </cofactor>
</comment>
<evidence type="ECO:0000313" key="5">
    <source>
        <dbReference type="Proteomes" id="UP001500620"/>
    </source>
</evidence>
<dbReference type="Pfam" id="PF00702">
    <property type="entry name" value="Hydrolase"/>
    <property type="match status" value="1"/>
</dbReference>
<evidence type="ECO:0000313" key="4">
    <source>
        <dbReference type="EMBL" id="GAA4251491.1"/>
    </source>
</evidence>
<keyword evidence="2" id="KW-0378">Hydrolase</keyword>
<dbReference type="InterPro" id="IPR023214">
    <property type="entry name" value="HAD_sf"/>
</dbReference>
<dbReference type="PRINTS" id="PR00413">
    <property type="entry name" value="HADHALOGNASE"/>
</dbReference>
<dbReference type="InterPro" id="IPR036412">
    <property type="entry name" value="HAD-like_sf"/>
</dbReference>
<dbReference type="NCBIfam" id="TIGR01549">
    <property type="entry name" value="HAD-SF-IA-v1"/>
    <property type="match status" value="1"/>
</dbReference>